<dbReference type="EMBL" id="JAODUP010001047">
    <property type="protein sequence ID" value="KAK2141760.1"/>
    <property type="molecule type" value="Genomic_DNA"/>
</dbReference>
<feature type="region of interest" description="Disordered" evidence="1">
    <location>
        <begin position="40"/>
        <end position="112"/>
    </location>
</feature>
<reference evidence="2" key="1">
    <citation type="journal article" date="2023" name="Mol. Biol. Evol.">
        <title>Third-Generation Sequencing Reveals the Adaptive Role of the Epigenome in Three Deep-Sea Polychaetes.</title>
        <authorList>
            <person name="Perez M."/>
            <person name="Aroh O."/>
            <person name="Sun Y."/>
            <person name="Lan Y."/>
            <person name="Juniper S.K."/>
            <person name="Young C.R."/>
            <person name="Angers B."/>
            <person name="Qian P.Y."/>
        </authorList>
    </citation>
    <scope>NUCLEOTIDE SEQUENCE</scope>
    <source>
        <strain evidence="2">P08H-3</strain>
    </source>
</reference>
<dbReference type="Proteomes" id="UP001208570">
    <property type="component" value="Unassembled WGS sequence"/>
</dbReference>
<gene>
    <name evidence="2" type="ORF">LSH36_1047g00031</name>
</gene>
<sequence length="112" mass="12035">PRSEVIARPSSELGHRCPVIGYRVKEGISTLKARRFAGTVSLDGRSRSEAEPTTGLGGESTHARTRTRSLKSGGSRQPVSCDHSRRTQSCTHHSLAGTKSSVEDVGGSRFRC</sequence>
<protein>
    <submittedName>
        <fullName evidence="2">Uncharacterized protein</fullName>
    </submittedName>
</protein>
<feature type="non-terminal residue" evidence="2">
    <location>
        <position position="1"/>
    </location>
</feature>
<keyword evidence="3" id="KW-1185">Reference proteome</keyword>
<organism evidence="2 3">
    <name type="scientific">Paralvinella palmiformis</name>
    <dbReference type="NCBI Taxonomy" id="53620"/>
    <lineage>
        <taxon>Eukaryota</taxon>
        <taxon>Metazoa</taxon>
        <taxon>Spiralia</taxon>
        <taxon>Lophotrochozoa</taxon>
        <taxon>Annelida</taxon>
        <taxon>Polychaeta</taxon>
        <taxon>Sedentaria</taxon>
        <taxon>Canalipalpata</taxon>
        <taxon>Terebellida</taxon>
        <taxon>Terebelliformia</taxon>
        <taxon>Alvinellidae</taxon>
        <taxon>Paralvinella</taxon>
    </lineage>
</organism>
<evidence type="ECO:0000256" key="1">
    <source>
        <dbReference type="SAM" id="MobiDB-lite"/>
    </source>
</evidence>
<feature type="compositionally biased region" description="Polar residues" evidence="1">
    <location>
        <begin position="87"/>
        <end position="100"/>
    </location>
</feature>
<evidence type="ECO:0000313" key="2">
    <source>
        <dbReference type="EMBL" id="KAK2141760.1"/>
    </source>
</evidence>
<accession>A0AAD9MQJ6</accession>
<evidence type="ECO:0000313" key="3">
    <source>
        <dbReference type="Proteomes" id="UP001208570"/>
    </source>
</evidence>
<name>A0AAD9MQJ6_9ANNE</name>
<dbReference type="AlphaFoldDB" id="A0AAD9MQJ6"/>
<proteinExistence type="predicted"/>
<comment type="caution">
    <text evidence="2">The sequence shown here is derived from an EMBL/GenBank/DDBJ whole genome shotgun (WGS) entry which is preliminary data.</text>
</comment>